<dbReference type="Proteomes" id="UP000243459">
    <property type="component" value="Chromosome 1"/>
</dbReference>
<sequence length="124" mass="13161">MIGLGDVEEMGDVFGNGRDGFKVLDLVGGVAGHVIEGAESLHGVGVRGRGFGWQETSWTFQRPQVSKRGRMLARELPTMPRSPMTGLTIWNLGAEGGGPSLDLLRAVPTASRPTTSSFFCGESV</sequence>
<evidence type="ECO:0000313" key="1">
    <source>
        <dbReference type="EMBL" id="ONK80205.1"/>
    </source>
</evidence>
<reference evidence="2" key="1">
    <citation type="journal article" date="2017" name="Nat. Commun.">
        <title>The asparagus genome sheds light on the origin and evolution of a young Y chromosome.</title>
        <authorList>
            <person name="Harkess A."/>
            <person name="Zhou J."/>
            <person name="Xu C."/>
            <person name="Bowers J.E."/>
            <person name="Van der Hulst R."/>
            <person name="Ayyampalayam S."/>
            <person name="Mercati F."/>
            <person name="Riccardi P."/>
            <person name="McKain M.R."/>
            <person name="Kakrana A."/>
            <person name="Tang H."/>
            <person name="Ray J."/>
            <person name="Groenendijk J."/>
            <person name="Arikit S."/>
            <person name="Mathioni S.M."/>
            <person name="Nakano M."/>
            <person name="Shan H."/>
            <person name="Telgmann-Rauber A."/>
            <person name="Kanno A."/>
            <person name="Yue Z."/>
            <person name="Chen H."/>
            <person name="Li W."/>
            <person name="Chen Y."/>
            <person name="Xu X."/>
            <person name="Zhang Y."/>
            <person name="Luo S."/>
            <person name="Chen H."/>
            <person name="Gao J."/>
            <person name="Mao Z."/>
            <person name="Pires J.C."/>
            <person name="Luo M."/>
            <person name="Kudrna D."/>
            <person name="Wing R.A."/>
            <person name="Meyers B.C."/>
            <person name="Yi K."/>
            <person name="Kong H."/>
            <person name="Lavrijsen P."/>
            <person name="Sunseri F."/>
            <person name="Falavigna A."/>
            <person name="Ye Y."/>
            <person name="Leebens-Mack J.H."/>
            <person name="Chen G."/>
        </authorList>
    </citation>
    <scope>NUCLEOTIDE SEQUENCE [LARGE SCALE GENOMIC DNA]</scope>
    <source>
        <strain evidence="2">cv. DH0086</strain>
    </source>
</reference>
<proteinExistence type="predicted"/>
<keyword evidence="2" id="KW-1185">Reference proteome</keyword>
<dbReference type="Gramene" id="ONK80205">
    <property type="protein sequence ID" value="ONK80205"/>
    <property type="gene ID" value="A4U43_C01F15050"/>
</dbReference>
<dbReference type="AlphaFoldDB" id="A0A5P1FPG3"/>
<organism evidence="1 2">
    <name type="scientific">Asparagus officinalis</name>
    <name type="common">Garden asparagus</name>
    <dbReference type="NCBI Taxonomy" id="4686"/>
    <lineage>
        <taxon>Eukaryota</taxon>
        <taxon>Viridiplantae</taxon>
        <taxon>Streptophyta</taxon>
        <taxon>Embryophyta</taxon>
        <taxon>Tracheophyta</taxon>
        <taxon>Spermatophyta</taxon>
        <taxon>Magnoliopsida</taxon>
        <taxon>Liliopsida</taxon>
        <taxon>Asparagales</taxon>
        <taxon>Asparagaceae</taxon>
        <taxon>Asparagoideae</taxon>
        <taxon>Asparagus</taxon>
    </lineage>
</organism>
<evidence type="ECO:0000313" key="2">
    <source>
        <dbReference type="Proteomes" id="UP000243459"/>
    </source>
</evidence>
<accession>A0A5P1FPG3</accession>
<protein>
    <submittedName>
        <fullName evidence="1">Uncharacterized protein</fullName>
    </submittedName>
</protein>
<gene>
    <name evidence="1" type="ORF">A4U43_C01F15050</name>
</gene>
<name>A0A5P1FPG3_ASPOF</name>
<dbReference type="EMBL" id="CM007381">
    <property type="protein sequence ID" value="ONK80205.1"/>
    <property type="molecule type" value="Genomic_DNA"/>
</dbReference>